<dbReference type="CDD" id="cd05117">
    <property type="entry name" value="STKc_CAMK"/>
    <property type="match status" value="1"/>
</dbReference>
<dbReference type="EMBL" id="CAJNNV010005362">
    <property type="protein sequence ID" value="CAE8591961.1"/>
    <property type="molecule type" value="Genomic_DNA"/>
</dbReference>
<feature type="signal peptide" evidence="17">
    <location>
        <begin position="1"/>
        <end position="22"/>
    </location>
</feature>
<dbReference type="InterPro" id="IPR011992">
    <property type="entry name" value="EF-hand-dom_pair"/>
</dbReference>
<evidence type="ECO:0000259" key="19">
    <source>
        <dbReference type="PROSITE" id="PS50222"/>
    </source>
</evidence>
<evidence type="ECO:0000256" key="9">
    <source>
        <dbReference type="ARBA" id="ARBA00022777"/>
    </source>
</evidence>
<comment type="cofactor">
    <cofactor evidence="1">
        <name>Mg(2+)</name>
        <dbReference type="ChEBI" id="CHEBI:18420"/>
    </cofactor>
</comment>
<feature type="non-terminal residue" evidence="20">
    <location>
        <position position="1"/>
    </location>
</feature>
<evidence type="ECO:0000256" key="10">
    <source>
        <dbReference type="ARBA" id="ARBA00022837"/>
    </source>
</evidence>
<dbReference type="InterPro" id="IPR017441">
    <property type="entry name" value="Protein_kinase_ATP_BS"/>
</dbReference>
<dbReference type="SUPFAM" id="SSF56112">
    <property type="entry name" value="Protein kinase-like (PK-like)"/>
    <property type="match status" value="1"/>
</dbReference>
<evidence type="ECO:0000256" key="13">
    <source>
        <dbReference type="ARBA" id="ARBA00047899"/>
    </source>
</evidence>
<keyword evidence="7" id="KW-0677">Repeat</keyword>
<comment type="subunit">
    <text evidence="2">Monomer.</text>
</comment>
<dbReference type="InterPro" id="IPR008271">
    <property type="entry name" value="Ser/Thr_kinase_AS"/>
</dbReference>
<gene>
    <name evidence="20" type="ORF">PGLA1383_LOCUS10621</name>
</gene>
<evidence type="ECO:0000256" key="2">
    <source>
        <dbReference type="ARBA" id="ARBA00011245"/>
    </source>
</evidence>
<dbReference type="FunFam" id="3.30.200.20:FF:000315">
    <property type="entry name" value="Calcium-dependent protein kinase 3"/>
    <property type="match status" value="1"/>
</dbReference>
<evidence type="ECO:0000259" key="18">
    <source>
        <dbReference type="PROSITE" id="PS50011"/>
    </source>
</evidence>
<evidence type="ECO:0000256" key="11">
    <source>
        <dbReference type="ARBA" id="ARBA00022840"/>
    </source>
</evidence>
<keyword evidence="11 15" id="KW-0067">ATP-binding</keyword>
<keyword evidence="9" id="KW-0418">Kinase</keyword>
<feature type="domain" description="EF-hand" evidence="19">
    <location>
        <begin position="512"/>
        <end position="547"/>
    </location>
</feature>
<evidence type="ECO:0000256" key="4">
    <source>
        <dbReference type="ARBA" id="ARBA00022527"/>
    </source>
</evidence>
<keyword evidence="8 15" id="KW-0547">Nucleotide-binding</keyword>
<comment type="catalytic activity">
    <reaction evidence="13">
        <text>L-threonyl-[protein] + ATP = O-phospho-L-threonyl-[protein] + ADP + H(+)</text>
        <dbReference type="Rhea" id="RHEA:46608"/>
        <dbReference type="Rhea" id="RHEA-COMP:11060"/>
        <dbReference type="Rhea" id="RHEA-COMP:11605"/>
        <dbReference type="ChEBI" id="CHEBI:15378"/>
        <dbReference type="ChEBI" id="CHEBI:30013"/>
        <dbReference type="ChEBI" id="CHEBI:30616"/>
        <dbReference type="ChEBI" id="CHEBI:61977"/>
        <dbReference type="ChEBI" id="CHEBI:456216"/>
        <dbReference type="EC" id="2.7.11.1"/>
    </reaction>
</comment>
<evidence type="ECO:0000256" key="14">
    <source>
        <dbReference type="ARBA" id="ARBA00048679"/>
    </source>
</evidence>
<feature type="binding site" evidence="15">
    <location>
        <position position="129"/>
    </location>
    <ligand>
        <name>ATP</name>
        <dbReference type="ChEBI" id="CHEBI:30616"/>
    </ligand>
</feature>
<dbReference type="GO" id="GO:0005509">
    <property type="term" value="F:calcium ion binding"/>
    <property type="evidence" value="ECO:0007669"/>
    <property type="project" value="InterPro"/>
</dbReference>
<dbReference type="Proteomes" id="UP000654075">
    <property type="component" value="Unassembled WGS sequence"/>
</dbReference>
<evidence type="ECO:0000256" key="3">
    <source>
        <dbReference type="ARBA" id="ARBA00012513"/>
    </source>
</evidence>
<dbReference type="PROSITE" id="PS00018">
    <property type="entry name" value="EF_HAND_1"/>
    <property type="match status" value="4"/>
</dbReference>
<dbReference type="Gene3D" id="3.30.200.20">
    <property type="entry name" value="Phosphorylase Kinase, domain 1"/>
    <property type="match status" value="1"/>
</dbReference>
<keyword evidence="10" id="KW-0106">Calcium</keyword>
<dbReference type="InterPro" id="IPR000719">
    <property type="entry name" value="Prot_kinase_dom"/>
</dbReference>
<dbReference type="Gene3D" id="1.10.510.10">
    <property type="entry name" value="Transferase(Phosphotransferase) domain 1"/>
    <property type="match status" value="1"/>
</dbReference>
<reference evidence="20" key="1">
    <citation type="submission" date="2021-02" db="EMBL/GenBank/DDBJ databases">
        <authorList>
            <person name="Dougan E. K."/>
            <person name="Rhodes N."/>
            <person name="Thang M."/>
            <person name="Chan C."/>
        </authorList>
    </citation>
    <scope>NUCLEOTIDE SEQUENCE</scope>
</reference>
<evidence type="ECO:0000256" key="15">
    <source>
        <dbReference type="PROSITE-ProRule" id="PRU10141"/>
    </source>
</evidence>
<dbReference type="InterPro" id="IPR050205">
    <property type="entry name" value="CDPK_Ser/Thr_kinases"/>
</dbReference>
<feature type="domain" description="EF-hand" evidence="19">
    <location>
        <begin position="471"/>
        <end position="506"/>
    </location>
</feature>
<accession>A0A813DVE6</accession>
<dbReference type="PROSITE" id="PS00108">
    <property type="entry name" value="PROTEIN_KINASE_ST"/>
    <property type="match status" value="1"/>
</dbReference>
<evidence type="ECO:0000256" key="16">
    <source>
        <dbReference type="SAM" id="MobiDB-lite"/>
    </source>
</evidence>
<dbReference type="Gene3D" id="1.10.238.10">
    <property type="entry name" value="EF-hand"/>
    <property type="match status" value="2"/>
</dbReference>
<keyword evidence="17" id="KW-0732">Signal</keyword>
<protein>
    <recommendedName>
        <fullName evidence="3">non-specific serine/threonine protein kinase</fullName>
        <ecNumber evidence="3">2.7.11.1</ecNumber>
    </recommendedName>
</protein>
<evidence type="ECO:0000256" key="1">
    <source>
        <dbReference type="ARBA" id="ARBA00001946"/>
    </source>
</evidence>
<dbReference type="InterPro" id="IPR018247">
    <property type="entry name" value="EF_Hand_1_Ca_BS"/>
</dbReference>
<dbReference type="GO" id="GO:0004674">
    <property type="term" value="F:protein serine/threonine kinase activity"/>
    <property type="evidence" value="ECO:0007669"/>
    <property type="project" value="UniProtKB-KW"/>
</dbReference>
<dbReference type="Pfam" id="PF13499">
    <property type="entry name" value="EF-hand_7"/>
    <property type="match status" value="2"/>
</dbReference>
<sequence length="579" mass="63045">AGGWPSARGFLLCCTRMGAACAACAACSEKPEQGVKEAPVTPCTKSSPSHTPHPAPEAEIFDSSKGGHVVRHRASLQVKDGGFAVANFYSTNTGKVEDFYELSKKRIGEGGFGSVQKGHKRMDRYFAVKSISKKLVDDMQKLHEEIEIMRLLDHPNIVRFQESFEDRRCLYIVLELCEGGELFDRIVQAGHLTEGHAASVVRDMLLAINYLHLNHIMHRDLKPENFLLSTVEEVGKSPLKMIDFGLASRFTPGVPARTKAGTPNYIAPEVLSGRYDEKVDIWSLGVLMYLLLSGTHPFTGKTVDQVLKKVTLGSFTTDGKAWRGVSSEAKAMVKACLLKTPMVRPTAAQALKNRWLEMFASGEDSGPITTLEVGGLMQFGRMNKLKKAVITVIATQLAEDRIEALKHMFLGMDSNGDGTLSIPEIKKGMEQAGVECPPDLIISFQEADTDGSGVVDYTEFLAATMGKKTYNQEDIVWSAFKKFDADDSGAIDKSELVKVLGNDDVQEAMHLKDGDRLDLVFQTVDANGDGVIDFEEFMSMMRGYTSGEGEGEGTEGKGGGLGKAKKGAKGGTKVKKAPK</sequence>
<proteinExistence type="inferred from homology"/>
<keyword evidence="4" id="KW-0723">Serine/threonine-protein kinase</keyword>
<evidence type="ECO:0000313" key="20">
    <source>
        <dbReference type="EMBL" id="CAE8591961.1"/>
    </source>
</evidence>
<keyword evidence="21" id="KW-1185">Reference proteome</keyword>
<dbReference type="SMART" id="SM00054">
    <property type="entry name" value="EFh"/>
    <property type="match status" value="4"/>
</dbReference>
<dbReference type="SUPFAM" id="SSF47473">
    <property type="entry name" value="EF-hand"/>
    <property type="match status" value="1"/>
</dbReference>
<evidence type="ECO:0000256" key="6">
    <source>
        <dbReference type="ARBA" id="ARBA00022723"/>
    </source>
</evidence>
<dbReference type="PANTHER" id="PTHR24349">
    <property type="entry name" value="SERINE/THREONINE-PROTEIN KINASE"/>
    <property type="match status" value="1"/>
</dbReference>
<comment type="catalytic activity">
    <reaction evidence="14">
        <text>L-seryl-[protein] + ATP = O-phospho-L-seryl-[protein] + ADP + H(+)</text>
        <dbReference type="Rhea" id="RHEA:17989"/>
        <dbReference type="Rhea" id="RHEA-COMP:9863"/>
        <dbReference type="Rhea" id="RHEA-COMP:11604"/>
        <dbReference type="ChEBI" id="CHEBI:15378"/>
        <dbReference type="ChEBI" id="CHEBI:29999"/>
        <dbReference type="ChEBI" id="CHEBI:30616"/>
        <dbReference type="ChEBI" id="CHEBI:83421"/>
        <dbReference type="ChEBI" id="CHEBI:456216"/>
        <dbReference type="EC" id="2.7.11.1"/>
    </reaction>
</comment>
<dbReference type="InterPro" id="IPR011009">
    <property type="entry name" value="Kinase-like_dom_sf"/>
</dbReference>
<dbReference type="CDD" id="cd00051">
    <property type="entry name" value="EFh"/>
    <property type="match status" value="1"/>
</dbReference>
<evidence type="ECO:0000256" key="17">
    <source>
        <dbReference type="SAM" id="SignalP"/>
    </source>
</evidence>
<comment type="caution">
    <text evidence="20">The sequence shown here is derived from an EMBL/GenBank/DDBJ whole genome shotgun (WGS) entry which is preliminary data.</text>
</comment>
<dbReference type="Pfam" id="PF00069">
    <property type="entry name" value="Pkinase"/>
    <property type="match status" value="1"/>
</dbReference>
<feature type="domain" description="Protein kinase" evidence="18">
    <location>
        <begin position="101"/>
        <end position="356"/>
    </location>
</feature>
<evidence type="ECO:0000256" key="12">
    <source>
        <dbReference type="ARBA" id="ARBA00024334"/>
    </source>
</evidence>
<keyword evidence="5" id="KW-0808">Transferase</keyword>
<evidence type="ECO:0000256" key="8">
    <source>
        <dbReference type="ARBA" id="ARBA00022741"/>
    </source>
</evidence>
<dbReference type="PROSITE" id="PS00107">
    <property type="entry name" value="PROTEIN_KINASE_ATP"/>
    <property type="match status" value="1"/>
</dbReference>
<feature type="compositionally biased region" description="Basic residues" evidence="16">
    <location>
        <begin position="563"/>
        <end position="579"/>
    </location>
</feature>
<dbReference type="InterPro" id="IPR002048">
    <property type="entry name" value="EF_hand_dom"/>
</dbReference>
<dbReference type="SMART" id="SM00220">
    <property type="entry name" value="S_TKc"/>
    <property type="match status" value="1"/>
</dbReference>
<keyword evidence="6" id="KW-0479">Metal-binding</keyword>
<dbReference type="FunFam" id="1.10.510.10:FF:000571">
    <property type="entry name" value="Maternal embryonic leucine zipper kinase"/>
    <property type="match status" value="1"/>
</dbReference>
<feature type="non-terminal residue" evidence="20">
    <location>
        <position position="579"/>
    </location>
</feature>
<evidence type="ECO:0000256" key="7">
    <source>
        <dbReference type="ARBA" id="ARBA00022737"/>
    </source>
</evidence>
<comment type="similarity">
    <text evidence="12">Belongs to the protein kinase superfamily. Ser/Thr protein kinase family. CDPK subfamily.</text>
</comment>
<organism evidence="20 21">
    <name type="scientific">Polarella glacialis</name>
    <name type="common">Dinoflagellate</name>
    <dbReference type="NCBI Taxonomy" id="89957"/>
    <lineage>
        <taxon>Eukaryota</taxon>
        <taxon>Sar</taxon>
        <taxon>Alveolata</taxon>
        <taxon>Dinophyceae</taxon>
        <taxon>Suessiales</taxon>
        <taxon>Suessiaceae</taxon>
        <taxon>Polarella</taxon>
    </lineage>
</organism>
<dbReference type="FunFam" id="1.10.238.10:FF:000003">
    <property type="entry name" value="Calmodulin A"/>
    <property type="match status" value="1"/>
</dbReference>
<dbReference type="GO" id="GO:0005524">
    <property type="term" value="F:ATP binding"/>
    <property type="evidence" value="ECO:0007669"/>
    <property type="project" value="UniProtKB-UniRule"/>
</dbReference>
<feature type="domain" description="EF-hand" evidence="19">
    <location>
        <begin position="444"/>
        <end position="470"/>
    </location>
</feature>
<feature type="region of interest" description="Disordered" evidence="16">
    <location>
        <begin position="36"/>
        <end position="64"/>
    </location>
</feature>
<feature type="region of interest" description="Disordered" evidence="16">
    <location>
        <begin position="545"/>
        <end position="579"/>
    </location>
</feature>
<name>A0A813DVE6_POLGL</name>
<evidence type="ECO:0000256" key="5">
    <source>
        <dbReference type="ARBA" id="ARBA00022679"/>
    </source>
</evidence>
<dbReference type="EC" id="2.7.11.1" evidence="3"/>
<dbReference type="PROSITE" id="PS50222">
    <property type="entry name" value="EF_HAND_2"/>
    <property type="match status" value="4"/>
</dbReference>
<dbReference type="PROSITE" id="PS50011">
    <property type="entry name" value="PROTEIN_KINASE_DOM"/>
    <property type="match status" value="1"/>
</dbReference>
<evidence type="ECO:0000313" key="21">
    <source>
        <dbReference type="Proteomes" id="UP000654075"/>
    </source>
</evidence>
<dbReference type="OrthoDB" id="74764at2759"/>
<dbReference type="AlphaFoldDB" id="A0A813DVE6"/>
<feature type="domain" description="EF-hand" evidence="19">
    <location>
        <begin position="400"/>
        <end position="435"/>
    </location>
</feature>
<feature type="chain" id="PRO_5032906599" description="non-specific serine/threonine protein kinase" evidence="17">
    <location>
        <begin position="23"/>
        <end position="579"/>
    </location>
</feature>